<dbReference type="InterPro" id="IPR014600">
    <property type="entry name" value="UCP035905_mem"/>
</dbReference>
<keyword evidence="2" id="KW-0812">Transmembrane</keyword>
<dbReference type="OrthoDB" id="207428at2"/>
<dbReference type="PANTHER" id="PTHR38434">
    <property type="entry name" value="BLL2549 PROTEIN"/>
    <property type="match status" value="1"/>
</dbReference>
<dbReference type="InterPro" id="IPR019286">
    <property type="entry name" value="DUF2339_TM"/>
</dbReference>
<feature type="transmembrane region" description="Helical" evidence="2">
    <location>
        <begin position="533"/>
        <end position="552"/>
    </location>
</feature>
<proteinExistence type="predicted"/>
<name>A0A4Z0BX19_9BURK</name>
<feature type="compositionally biased region" description="Low complexity" evidence="1">
    <location>
        <begin position="106"/>
        <end position="118"/>
    </location>
</feature>
<keyword evidence="2" id="KW-0472">Membrane</keyword>
<evidence type="ECO:0000313" key="3">
    <source>
        <dbReference type="EMBL" id="TFZ03783.1"/>
    </source>
</evidence>
<dbReference type="PIRSF" id="PIRSF035905">
    <property type="entry name" value="UCP035905_mp"/>
    <property type="match status" value="1"/>
</dbReference>
<gene>
    <name evidence="3" type="ORF">EZ216_09010</name>
</gene>
<comment type="caution">
    <text evidence="3">The sequence shown here is derived from an EMBL/GenBank/DDBJ whole genome shotgun (WGS) entry which is preliminary data.</text>
</comment>
<feature type="transmembrane region" description="Helical" evidence="2">
    <location>
        <begin position="195"/>
        <end position="216"/>
    </location>
</feature>
<evidence type="ECO:0000256" key="2">
    <source>
        <dbReference type="SAM" id="Phobius"/>
    </source>
</evidence>
<evidence type="ECO:0000256" key="1">
    <source>
        <dbReference type="SAM" id="MobiDB-lite"/>
    </source>
</evidence>
<feature type="transmembrane region" description="Helical" evidence="2">
    <location>
        <begin position="298"/>
        <end position="316"/>
    </location>
</feature>
<dbReference type="Proteomes" id="UP000297839">
    <property type="component" value="Unassembled WGS sequence"/>
</dbReference>
<feature type="transmembrane region" description="Helical" evidence="2">
    <location>
        <begin position="328"/>
        <end position="346"/>
    </location>
</feature>
<dbReference type="Pfam" id="PF10101">
    <property type="entry name" value="DUF2339"/>
    <property type="match status" value="1"/>
</dbReference>
<feature type="region of interest" description="Disordered" evidence="1">
    <location>
        <begin position="97"/>
        <end position="118"/>
    </location>
</feature>
<feature type="transmembrane region" description="Helical" evidence="2">
    <location>
        <begin position="629"/>
        <end position="648"/>
    </location>
</feature>
<feature type="transmembrane region" description="Helical" evidence="2">
    <location>
        <begin position="358"/>
        <end position="375"/>
    </location>
</feature>
<feature type="transmembrane region" description="Helical" evidence="2">
    <location>
        <begin position="414"/>
        <end position="431"/>
    </location>
</feature>
<feature type="transmembrane region" description="Helical" evidence="2">
    <location>
        <begin position="249"/>
        <end position="267"/>
    </location>
</feature>
<feature type="transmembrane region" description="Helical" evidence="2">
    <location>
        <begin position="660"/>
        <end position="683"/>
    </location>
</feature>
<dbReference type="RefSeq" id="WP_135249407.1">
    <property type="nucleotide sequence ID" value="NZ_SMLK01000002.1"/>
</dbReference>
<feature type="transmembrane region" description="Helical" evidence="2">
    <location>
        <begin position="802"/>
        <end position="822"/>
    </location>
</feature>
<dbReference type="EMBL" id="SMLK01000002">
    <property type="protein sequence ID" value="TFZ03783.1"/>
    <property type="molecule type" value="Genomic_DNA"/>
</dbReference>
<feature type="transmembrane region" description="Helical" evidence="2">
    <location>
        <begin position="572"/>
        <end position="592"/>
    </location>
</feature>
<protein>
    <submittedName>
        <fullName evidence="3">DUF2339 domain-containing protein</fullName>
    </submittedName>
</protein>
<feature type="transmembrane region" description="Helical" evidence="2">
    <location>
        <begin position="170"/>
        <end position="188"/>
    </location>
</feature>
<dbReference type="AlphaFoldDB" id="A0A4Z0BX19"/>
<feature type="transmembrane region" description="Helical" evidence="2">
    <location>
        <begin position="732"/>
        <end position="753"/>
    </location>
</feature>
<sequence length="931" mass="97908">MVLWGAVWGAVLGLLWPGYGDEWRWMLGAVLGAIGGVTLRGAVRSEIRRQAALVATAPAAAMPREAAAPPVAPVPVVEPEAPVSAAAAAIAQADFADTSPAPPPSAASTPAAPRAPAAPSLPEVLVGRARDWLLGGNTIVRLGLLVLFVGLAFLAKYAVENALLPPQVRLAAIGAAGIGLFAAGWRMLGRADRRGYALSLQGAGVGVLYLTVFASFRMYQFLPAGAAFAALALVCAFSAVIAIAQNAQAMAVIGFAGGFAAPLLVSTGQGSHVGLFSYYLVLGLAITGIAWARAWRPLNLLGFFATFGVATAWGVLRYRAEDFASTEPFLVAFFLLYVAAAVLYATRHSLSPQRAVDGTLVFGVPLVAFGLQAALVRELPLGSALSALAAGAFYLGLTAAMAARARRGDEAARWLGECFVALGLGFVTLAVPLALDARWTSATWAVEGAAVYWLGRRQGRWLPCAAGLALQAFAAIAYLTDTGTAASPWPFANPAFLGALMLAASALMLAWWTRERRTGGQGLHAVVHDAEAVLSPVLLWAGFLWWYFALHSEITRAPLDPQGLPAALFGEGARLNLSLLAWVGSAFALQWLAGPSRSRPWPQAAWPAMTVLPVLLAGALYGAANLDHLFVAGGWLAWPVLLALHAWMLRRLDRGTPAGWWRAVHAAGVWLLVLLAGNVLVFAVGQAQLWRTAWASVVLLVASTAAVMVLAHPAFHRGTAARWPLDRFARSYGWVAAAPLAAALAIGALVVAVRSDGNARPLPYIPLINPTDLAVALALSACAAWLLQLRRGTLAVPAEMKGPRVLLVLAAIAFVGINTVWLRVAHHYADVPWSAGRLFDSFLVQAGYSILWTVLALGVMVAAFRRGSRGAWTAGAVLLAVTVAKLFLIDLSNRGGSERIVVFIAVGVLMLVLGWFAPLPPARPRNLEATA</sequence>
<keyword evidence="4" id="KW-1185">Reference proteome</keyword>
<feature type="transmembrane region" description="Helical" evidence="2">
    <location>
        <begin position="604"/>
        <end position="623"/>
    </location>
</feature>
<feature type="transmembrane region" description="Helical" evidence="2">
    <location>
        <begin position="900"/>
        <end position="917"/>
    </location>
</feature>
<evidence type="ECO:0000313" key="4">
    <source>
        <dbReference type="Proteomes" id="UP000297839"/>
    </source>
</evidence>
<feature type="transmembrane region" description="Helical" evidence="2">
    <location>
        <begin position="491"/>
        <end position="512"/>
    </location>
</feature>
<keyword evidence="2" id="KW-1133">Transmembrane helix</keyword>
<feature type="transmembrane region" description="Helical" evidence="2">
    <location>
        <begin position="842"/>
        <end position="864"/>
    </location>
</feature>
<reference evidence="3 4" key="1">
    <citation type="submission" date="2019-03" db="EMBL/GenBank/DDBJ databases">
        <title>Ramlibacter sp. 18x22-1, whole genome shotgun sequence.</title>
        <authorList>
            <person name="Zhang X."/>
            <person name="Feng G."/>
            <person name="Zhu H."/>
        </authorList>
    </citation>
    <scope>NUCLEOTIDE SEQUENCE [LARGE SCALE GENOMIC DNA]</scope>
    <source>
        <strain evidence="3 4">18x22-1</strain>
    </source>
</reference>
<feature type="transmembrane region" description="Helical" evidence="2">
    <location>
        <begin position="138"/>
        <end position="158"/>
    </location>
</feature>
<feature type="transmembrane region" description="Helical" evidence="2">
    <location>
        <begin position="381"/>
        <end position="402"/>
    </location>
</feature>
<feature type="transmembrane region" description="Helical" evidence="2">
    <location>
        <begin position="689"/>
        <end position="711"/>
    </location>
</feature>
<dbReference type="PANTHER" id="PTHR38434:SF1">
    <property type="entry name" value="BLL2549 PROTEIN"/>
    <property type="match status" value="1"/>
</dbReference>
<accession>A0A4Z0BX19</accession>
<feature type="transmembrane region" description="Helical" evidence="2">
    <location>
        <begin position="222"/>
        <end position="242"/>
    </location>
</feature>
<feature type="transmembrane region" description="Helical" evidence="2">
    <location>
        <begin position="273"/>
        <end position="291"/>
    </location>
</feature>
<organism evidence="3 4">
    <name type="scientific">Ramlibacter humi</name>
    <dbReference type="NCBI Taxonomy" id="2530451"/>
    <lineage>
        <taxon>Bacteria</taxon>
        <taxon>Pseudomonadati</taxon>
        <taxon>Pseudomonadota</taxon>
        <taxon>Betaproteobacteria</taxon>
        <taxon>Burkholderiales</taxon>
        <taxon>Comamonadaceae</taxon>
        <taxon>Ramlibacter</taxon>
    </lineage>
</organism>
<feature type="transmembrane region" description="Helical" evidence="2">
    <location>
        <begin position="871"/>
        <end position="888"/>
    </location>
</feature>
<feature type="transmembrane region" description="Helical" evidence="2">
    <location>
        <begin position="23"/>
        <end position="43"/>
    </location>
</feature>
<feature type="transmembrane region" description="Helical" evidence="2">
    <location>
        <begin position="461"/>
        <end position="479"/>
    </location>
</feature>